<keyword evidence="11" id="KW-1185">Reference proteome</keyword>
<evidence type="ECO:0000256" key="1">
    <source>
        <dbReference type="ARBA" id="ARBA00004429"/>
    </source>
</evidence>
<keyword evidence="3" id="KW-1003">Cell membrane</keyword>
<dbReference type="PANTHER" id="PTHR23522">
    <property type="entry name" value="BLL5896 PROTEIN"/>
    <property type="match status" value="1"/>
</dbReference>
<proteinExistence type="predicted"/>
<dbReference type="PROSITE" id="PS50850">
    <property type="entry name" value="MFS"/>
    <property type="match status" value="1"/>
</dbReference>
<dbReference type="InterPro" id="IPR026032">
    <property type="entry name" value="HcaT-like"/>
</dbReference>
<feature type="transmembrane region" description="Helical" evidence="8">
    <location>
        <begin position="135"/>
        <end position="153"/>
    </location>
</feature>
<dbReference type="Pfam" id="PF12832">
    <property type="entry name" value="MFS_1_like"/>
    <property type="match status" value="1"/>
</dbReference>
<keyword evidence="5 8" id="KW-0812">Transmembrane</keyword>
<feature type="transmembrane region" description="Helical" evidence="8">
    <location>
        <begin position="38"/>
        <end position="55"/>
    </location>
</feature>
<evidence type="ECO:0000256" key="2">
    <source>
        <dbReference type="ARBA" id="ARBA00022448"/>
    </source>
</evidence>
<dbReference type="GO" id="GO:0015528">
    <property type="term" value="F:lactose:proton symporter activity"/>
    <property type="evidence" value="ECO:0007669"/>
    <property type="project" value="TreeGrafter"/>
</dbReference>
<gene>
    <name evidence="10" type="ORF">GCM10011322_06880</name>
</gene>
<evidence type="ECO:0000256" key="5">
    <source>
        <dbReference type="ARBA" id="ARBA00022692"/>
    </source>
</evidence>
<evidence type="ECO:0000313" key="10">
    <source>
        <dbReference type="EMBL" id="GGK22785.1"/>
    </source>
</evidence>
<keyword evidence="6 8" id="KW-1133">Transmembrane helix</keyword>
<feature type="transmembrane region" description="Helical" evidence="8">
    <location>
        <begin position="159"/>
        <end position="179"/>
    </location>
</feature>
<evidence type="ECO:0000256" key="6">
    <source>
        <dbReference type="ARBA" id="ARBA00022989"/>
    </source>
</evidence>
<name>A0A917Q4P2_9HYPH</name>
<feature type="transmembrane region" description="Helical" evidence="8">
    <location>
        <begin position="238"/>
        <end position="257"/>
    </location>
</feature>
<feature type="transmembrane region" description="Helical" evidence="8">
    <location>
        <begin position="295"/>
        <end position="315"/>
    </location>
</feature>
<dbReference type="NCBIfam" id="NF037955">
    <property type="entry name" value="mfs"/>
    <property type="match status" value="1"/>
</dbReference>
<organism evidence="10 11">
    <name type="scientific">Salinarimonas ramus</name>
    <dbReference type="NCBI Taxonomy" id="690164"/>
    <lineage>
        <taxon>Bacteria</taxon>
        <taxon>Pseudomonadati</taxon>
        <taxon>Pseudomonadota</taxon>
        <taxon>Alphaproteobacteria</taxon>
        <taxon>Hyphomicrobiales</taxon>
        <taxon>Salinarimonadaceae</taxon>
        <taxon>Salinarimonas</taxon>
    </lineage>
</organism>
<reference evidence="10 11" key="1">
    <citation type="journal article" date="2014" name="Int. J. Syst. Evol. Microbiol.">
        <title>Complete genome sequence of Corynebacterium casei LMG S-19264T (=DSM 44701T), isolated from a smear-ripened cheese.</title>
        <authorList>
            <consortium name="US DOE Joint Genome Institute (JGI-PGF)"/>
            <person name="Walter F."/>
            <person name="Albersmeier A."/>
            <person name="Kalinowski J."/>
            <person name="Ruckert C."/>
        </authorList>
    </citation>
    <scope>NUCLEOTIDE SEQUENCE [LARGE SCALE GENOMIC DNA]</scope>
    <source>
        <strain evidence="10 11">CGMCC 1.9161</strain>
    </source>
</reference>
<feature type="transmembrane region" description="Helical" evidence="8">
    <location>
        <begin position="327"/>
        <end position="347"/>
    </location>
</feature>
<evidence type="ECO:0000256" key="8">
    <source>
        <dbReference type="SAM" id="Phobius"/>
    </source>
</evidence>
<sequence length="385" mass="38873">MKASLRLRLSALSAVAFAGVGIQAPFLPVWLEGRGLDATTIGLVVALPVCVRVLASTPLVATTDRGVTPRALLASAHLALGLAFALLLAAPNAWAIAGVVVLAALAQSSIVPATDLVLTDAVRENRALDYGRLRVFGSLAFLASSVAMGYVLEVAPLDFVVYGLVAAGFLGALVATTTPPLASERDLPPREGPRPRLPPALLLAIVGAACVQASHAGVYAFGSIHWRAIGFSGSTVGWLWAIGVVAEVALFVVAGRFVGRGRGLPLVVIGALAAIVRFGGLALEPGPLATFALQSLHGLSFGATHLGAMAILTAMAPPGARGKAQGLFAAAQAVGMACATVAGGMIYEHAGGLVFLAMVPLPLAGLACLALSRRAALKGSVSAPS</sequence>
<comment type="caution">
    <text evidence="10">The sequence shown here is derived from an EMBL/GenBank/DDBJ whole genome shotgun (WGS) entry which is preliminary data.</text>
</comment>
<feature type="transmembrane region" description="Helical" evidence="8">
    <location>
        <begin position="7"/>
        <end position="26"/>
    </location>
</feature>
<dbReference type="Gene3D" id="1.20.1250.20">
    <property type="entry name" value="MFS general substrate transporter like domains"/>
    <property type="match status" value="2"/>
</dbReference>
<feature type="domain" description="Major facilitator superfamily (MFS) profile" evidence="9">
    <location>
        <begin position="156"/>
        <end position="385"/>
    </location>
</feature>
<dbReference type="RefSeq" id="WP_188909610.1">
    <property type="nucleotide sequence ID" value="NZ_BMMF01000002.1"/>
</dbReference>
<evidence type="ECO:0000256" key="3">
    <source>
        <dbReference type="ARBA" id="ARBA00022475"/>
    </source>
</evidence>
<evidence type="ECO:0000313" key="11">
    <source>
        <dbReference type="Proteomes" id="UP000600449"/>
    </source>
</evidence>
<keyword evidence="4" id="KW-0997">Cell inner membrane</keyword>
<dbReference type="Proteomes" id="UP000600449">
    <property type="component" value="Unassembled WGS sequence"/>
</dbReference>
<dbReference type="InterPro" id="IPR020846">
    <property type="entry name" value="MFS_dom"/>
</dbReference>
<feature type="transmembrane region" description="Helical" evidence="8">
    <location>
        <begin position="353"/>
        <end position="372"/>
    </location>
</feature>
<comment type="subcellular location">
    <subcellularLocation>
        <location evidence="1">Cell inner membrane</location>
        <topology evidence="1">Multi-pass membrane protein</topology>
    </subcellularLocation>
</comment>
<dbReference type="GO" id="GO:0005886">
    <property type="term" value="C:plasma membrane"/>
    <property type="evidence" value="ECO:0007669"/>
    <property type="project" value="UniProtKB-SubCell"/>
</dbReference>
<feature type="transmembrane region" description="Helical" evidence="8">
    <location>
        <begin position="200"/>
        <end position="226"/>
    </location>
</feature>
<dbReference type="PANTHER" id="PTHR23522:SF10">
    <property type="entry name" value="3-PHENYLPROPIONIC ACID TRANSPORTER-RELATED"/>
    <property type="match status" value="1"/>
</dbReference>
<dbReference type="InterPro" id="IPR024989">
    <property type="entry name" value="MFS_assoc_dom"/>
</dbReference>
<dbReference type="InterPro" id="IPR036259">
    <property type="entry name" value="MFS_trans_sf"/>
</dbReference>
<protein>
    <submittedName>
        <fullName evidence="10">MFS transporter</fullName>
    </submittedName>
</protein>
<evidence type="ECO:0000256" key="7">
    <source>
        <dbReference type="ARBA" id="ARBA00023136"/>
    </source>
</evidence>
<feature type="transmembrane region" description="Helical" evidence="8">
    <location>
        <begin position="94"/>
        <end position="114"/>
    </location>
</feature>
<accession>A0A917Q4P2</accession>
<keyword evidence="2" id="KW-0813">Transport</keyword>
<evidence type="ECO:0000259" key="9">
    <source>
        <dbReference type="PROSITE" id="PS50850"/>
    </source>
</evidence>
<dbReference type="PIRSF" id="PIRSF004925">
    <property type="entry name" value="HcaT"/>
    <property type="match status" value="1"/>
</dbReference>
<dbReference type="GO" id="GO:0030395">
    <property type="term" value="F:lactose binding"/>
    <property type="evidence" value="ECO:0007669"/>
    <property type="project" value="TreeGrafter"/>
</dbReference>
<dbReference type="SUPFAM" id="SSF103473">
    <property type="entry name" value="MFS general substrate transporter"/>
    <property type="match status" value="1"/>
</dbReference>
<dbReference type="AlphaFoldDB" id="A0A917Q4P2"/>
<feature type="transmembrane region" description="Helical" evidence="8">
    <location>
        <begin position="67"/>
        <end position="88"/>
    </location>
</feature>
<evidence type="ECO:0000256" key="4">
    <source>
        <dbReference type="ARBA" id="ARBA00022519"/>
    </source>
</evidence>
<keyword evidence="7 8" id="KW-0472">Membrane</keyword>
<dbReference type="EMBL" id="BMMF01000002">
    <property type="protein sequence ID" value="GGK22785.1"/>
    <property type="molecule type" value="Genomic_DNA"/>
</dbReference>
<feature type="transmembrane region" description="Helical" evidence="8">
    <location>
        <begin position="264"/>
        <end position="283"/>
    </location>
</feature>